<comment type="subcellular location">
    <subcellularLocation>
        <location evidence="1">Cell membrane</location>
        <topology evidence="1">Multi-pass membrane protein</topology>
    </subcellularLocation>
</comment>
<dbReference type="GO" id="GO:0005886">
    <property type="term" value="C:plasma membrane"/>
    <property type="evidence" value="ECO:0007669"/>
    <property type="project" value="UniProtKB-SubCell"/>
</dbReference>
<dbReference type="InterPro" id="IPR019108">
    <property type="entry name" value="Caa3_assmbl_CtaG-rel"/>
</dbReference>
<keyword evidence="4 6" id="KW-1133">Transmembrane helix</keyword>
<dbReference type="Pfam" id="PF09678">
    <property type="entry name" value="Caa3_CtaG"/>
    <property type="match status" value="2"/>
</dbReference>
<geneLocation type="plasmid" evidence="7 8">
    <name>unnamed1</name>
</geneLocation>
<dbReference type="eggNOG" id="COG3336">
    <property type="taxonomic scope" value="Bacteria"/>
</dbReference>
<feature type="transmembrane region" description="Helical" evidence="6">
    <location>
        <begin position="203"/>
        <end position="224"/>
    </location>
</feature>
<dbReference type="KEGG" id="pye:A6J80_01840"/>
<keyword evidence="7" id="KW-0614">Plasmid</keyword>
<gene>
    <name evidence="7" type="ORF">A6J80_01840</name>
</gene>
<feature type="transmembrane region" description="Helical" evidence="6">
    <location>
        <begin position="157"/>
        <end position="178"/>
    </location>
</feature>
<evidence type="ECO:0000256" key="5">
    <source>
        <dbReference type="ARBA" id="ARBA00023136"/>
    </source>
</evidence>
<dbReference type="EMBL" id="CP020441">
    <property type="protein sequence ID" value="ARC35275.1"/>
    <property type="molecule type" value="Genomic_DNA"/>
</dbReference>
<evidence type="ECO:0000256" key="3">
    <source>
        <dbReference type="ARBA" id="ARBA00022692"/>
    </source>
</evidence>
<feature type="transmembrane region" description="Helical" evidence="6">
    <location>
        <begin position="47"/>
        <end position="69"/>
    </location>
</feature>
<sequence>MQQGQITYCGPAPLPGELWTAWNGDPWLIAALVLTALAGWRVPSRAAWLAGVAVLAVAFISPLCALASALFSARVLHHVLIVAIAAPLLARGAGWQARAGGAAFLAHLGAVWLWHLPQPYAAALASVPVYWLMEITLLASALWLWSTMLHAARAGQAVALALGTLLQMGMLGALLTFARRPLYEAHFATTQPFGLTALADQQLAGLMMWVPAALPYLGLALWRLTGHLLPAGERA</sequence>
<evidence type="ECO:0000313" key="7">
    <source>
        <dbReference type="EMBL" id="ARC35275.1"/>
    </source>
</evidence>
<evidence type="ECO:0000256" key="1">
    <source>
        <dbReference type="ARBA" id="ARBA00004651"/>
    </source>
</evidence>
<keyword evidence="2" id="KW-1003">Cell membrane</keyword>
<evidence type="ECO:0000313" key="8">
    <source>
        <dbReference type="Proteomes" id="UP000191257"/>
    </source>
</evidence>
<evidence type="ECO:0000256" key="6">
    <source>
        <dbReference type="SAM" id="Phobius"/>
    </source>
</evidence>
<keyword evidence="8" id="KW-1185">Reference proteome</keyword>
<evidence type="ECO:0000256" key="4">
    <source>
        <dbReference type="ARBA" id="ARBA00022989"/>
    </source>
</evidence>
<dbReference type="Proteomes" id="UP000191257">
    <property type="component" value="Plasmid unnamed1"/>
</dbReference>
<reference evidence="7" key="1">
    <citation type="submission" date="2017-12" db="EMBL/GenBank/DDBJ databases">
        <title>FDA dAtabase for Regulatory Grade micrObial Sequences (FDA-ARGOS): Supporting development and validation of Infectious Disease Dx tests.</title>
        <authorList>
            <person name="Campos J."/>
            <person name="Goldberg B."/>
            <person name="Tallon L."/>
            <person name="Sadzewicz L."/>
            <person name="Sengamalay N."/>
            <person name="Ott S."/>
            <person name="Godinez A."/>
            <person name="Nagaraj S."/>
            <person name="Vyas G."/>
            <person name="Aluvathingal J."/>
            <person name="Nadendla S."/>
            <person name="Geyer C."/>
            <person name="Nandy P."/>
            <person name="Hobson J."/>
            <person name="Sichtig H."/>
        </authorList>
    </citation>
    <scope>NUCLEOTIDE SEQUENCE</scope>
    <source>
        <strain evidence="7">FDAARGOS_252</strain>
        <plasmid evidence="7">unnamed1</plasmid>
    </source>
</reference>
<dbReference type="RefSeq" id="WP_080620261.1">
    <property type="nucleotide sequence ID" value="NZ_CAWMZI010000002.1"/>
</dbReference>
<protein>
    <submittedName>
        <fullName evidence="7">Cytochrome c oxidase assembly protein</fullName>
    </submittedName>
</protein>
<evidence type="ECO:0000256" key="2">
    <source>
        <dbReference type="ARBA" id="ARBA00022475"/>
    </source>
</evidence>
<accession>A0A1V0GN60</accession>
<name>A0A1V0GN60_9RHOB</name>
<organism evidence="7 8">
    <name type="scientific">Paracoccus yeei</name>
    <dbReference type="NCBI Taxonomy" id="147645"/>
    <lineage>
        <taxon>Bacteria</taxon>
        <taxon>Pseudomonadati</taxon>
        <taxon>Pseudomonadota</taxon>
        <taxon>Alphaproteobacteria</taxon>
        <taxon>Rhodobacterales</taxon>
        <taxon>Paracoccaceae</taxon>
        <taxon>Paracoccus</taxon>
    </lineage>
</organism>
<feature type="transmembrane region" description="Helical" evidence="6">
    <location>
        <begin position="120"/>
        <end position="145"/>
    </location>
</feature>
<keyword evidence="5 6" id="KW-0472">Membrane</keyword>
<proteinExistence type="predicted"/>
<feature type="transmembrane region" description="Helical" evidence="6">
    <location>
        <begin position="20"/>
        <end position="40"/>
    </location>
</feature>
<dbReference type="AlphaFoldDB" id="A0A1V0GN60"/>
<keyword evidence="3 6" id="KW-0812">Transmembrane</keyword>
<feature type="transmembrane region" description="Helical" evidence="6">
    <location>
        <begin position="97"/>
        <end position="114"/>
    </location>
</feature>